<keyword evidence="5" id="KW-1015">Disulfide bond</keyword>
<reference evidence="9" key="1">
    <citation type="submission" date="2016-11" db="EMBL/GenBank/DDBJ databases">
        <authorList>
            <person name="Varghese N."/>
            <person name="Submissions S."/>
        </authorList>
    </citation>
    <scope>NUCLEOTIDE SEQUENCE [LARGE SCALE GENOMIC DNA]</scope>
    <source>
        <strain evidence="9">CGMCC 1.8863</strain>
    </source>
</reference>
<dbReference type="SMART" id="SM00560">
    <property type="entry name" value="LamGL"/>
    <property type="match status" value="2"/>
</dbReference>
<dbReference type="Pfam" id="PF13385">
    <property type="entry name" value="Laminin_G_3"/>
    <property type="match status" value="2"/>
</dbReference>
<keyword evidence="9" id="KW-1185">Reference proteome</keyword>
<dbReference type="GO" id="GO:0005975">
    <property type="term" value="P:carbohydrate metabolic process"/>
    <property type="evidence" value="ECO:0007669"/>
    <property type="project" value="UniProtKB-ARBA"/>
</dbReference>
<dbReference type="Gene3D" id="2.60.120.200">
    <property type="match status" value="2"/>
</dbReference>
<evidence type="ECO:0000256" key="5">
    <source>
        <dbReference type="ARBA" id="ARBA00023157"/>
    </source>
</evidence>
<evidence type="ECO:0000256" key="1">
    <source>
        <dbReference type="ARBA" id="ARBA00001913"/>
    </source>
</evidence>
<evidence type="ECO:0000256" key="3">
    <source>
        <dbReference type="ARBA" id="ARBA00022729"/>
    </source>
</evidence>
<feature type="signal peptide" evidence="6">
    <location>
        <begin position="1"/>
        <end position="18"/>
    </location>
</feature>
<dbReference type="Proteomes" id="UP000184231">
    <property type="component" value="Unassembled WGS sequence"/>
</dbReference>
<feature type="domain" description="LamG-like jellyroll fold" evidence="7">
    <location>
        <begin position="433"/>
        <end position="568"/>
    </location>
</feature>
<dbReference type="PROSITE" id="PS51257">
    <property type="entry name" value="PROKAR_LIPOPROTEIN"/>
    <property type="match status" value="1"/>
</dbReference>
<keyword evidence="2" id="KW-0479">Metal-binding</keyword>
<proteinExistence type="predicted"/>
<evidence type="ECO:0000256" key="4">
    <source>
        <dbReference type="ARBA" id="ARBA00022837"/>
    </source>
</evidence>
<keyword evidence="3 6" id="KW-0732">Signal</keyword>
<dbReference type="EMBL" id="FQYX01000003">
    <property type="protein sequence ID" value="SHI57459.1"/>
    <property type="molecule type" value="Genomic_DNA"/>
</dbReference>
<evidence type="ECO:0000259" key="7">
    <source>
        <dbReference type="SMART" id="SM00560"/>
    </source>
</evidence>
<evidence type="ECO:0000256" key="6">
    <source>
        <dbReference type="SAM" id="SignalP"/>
    </source>
</evidence>
<keyword evidence="8" id="KW-0430">Lectin</keyword>
<dbReference type="InterPro" id="IPR006558">
    <property type="entry name" value="LamG-like"/>
</dbReference>
<dbReference type="InterPro" id="IPR051360">
    <property type="entry name" value="Neuronal_Pentraxin_Related"/>
</dbReference>
<sequence length="576" mass="62804">MKKITTILPLTFAYKLFAACSILLFLSCSQDEQGWQDTRYTENFEFYISHPNPITGEAYTEEELEGLSYDPKEKESYSEGQPINLAMVSLKKPLAVKVLLGKDLSLLETITEFTTVNQQYISADFETTLDKLGLIQIGDKAVLKFEILFEDGSMGASFFEIKHVKVKDTSIPVDFFVYLKKQVGEIIGLPTEDEVSSRVKDPKVGSILTFNGASDKVEITDNGSLNFRYTEDFSVGLWVNTTAANSDPSIIGDKDWGSGTNPGFIFAFTGNSGWKLNAGDGTNRIDVSGNAINDGEWHFLMATFDRDGNATIYEDGVVAGSTDMSAIGSMESGNLIHLSQDGTGSYGAWYQGSIGETYIYDYALSATEVAELSGVKTGVQLHTQNGNTSNITVTNQGGTTIGVDANKYTFSYNGTDGYSTITDNSKLDFRYANDFTVALWVKTTATNSDPSMIGDKNWAAGANKGFIFAYTGGAWKMNAGDGTNRIDINGNIINDGEWHLISVTFDRDGNAIAYQDGVEVGSVDMSSIGDMKSSFPINLAQDGTAAYGDWFEGELANIAIYDYVLTPEQMTSLYNE</sequence>
<dbReference type="OrthoDB" id="1391570at2"/>
<feature type="domain" description="LamG-like jellyroll fold" evidence="7">
    <location>
        <begin position="231"/>
        <end position="367"/>
    </location>
</feature>
<dbReference type="GO" id="GO:0030246">
    <property type="term" value="F:carbohydrate binding"/>
    <property type="evidence" value="ECO:0007669"/>
    <property type="project" value="UniProtKB-KW"/>
</dbReference>
<dbReference type="InterPro" id="IPR013320">
    <property type="entry name" value="ConA-like_dom_sf"/>
</dbReference>
<dbReference type="GO" id="GO:0046872">
    <property type="term" value="F:metal ion binding"/>
    <property type="evidence" value="ECO:0007669"/>
    <property type="project" value="UniProtKB-KW"/>
</dbReference>
<dbReference type="SUPFAM" id="SSF49899">
    <property type="entry name" value="Concanavalin A-like lectins/glucanases"/>
    <property type="match status" value="2"/>
</dbReference>
<dbReference type="PANTHER" id="PTHR19277:SF125">
    <property type="entry name" value="B6"/>
    <property type="match status" value="1"/>
</dbReference>
<feature type="chain" id="PRO_5013359503" evidence="6">
    <location>
        <begin position="19"/>
        <end position="576"/>
    </location>
</feature>
<accession>A0A1M6C8X8</accession>
<evidence type="ECO:0000313" key="9">
    <source>
        <dbReference type="Proteomes" id="UP000184231"/>
    </source>
</evidence>
<dbReference type="STRING" id="558155.SAMN04487911_103124"/>
<name>A0A1M6C8X8_9FLAO</name>
<evidence type="ECO:0000313" key="8">
    <source>
        <dbReference type="EMBL" id="SHI57459.1"/>
    </source>
</evidence>
<comment type="cofactor">
    <cofactor evidence="1">
        <name>Ca(2+)</name>
        <dbReference type="ChEBI" id="CHEBI:29108"/>
    </cofactor>
</comment>
<protein>
    <submittedName>
        <fullName evidence="8">Concanavalin A-like lectin/glucanases superfamily protein</fullName>
    </submittedName>
</protein>
<evidence type="ECO:0000256" key="2">
    <source>
        <dbReference type="ARBA" id="ARBA00022723"/>
    </source>
</evidence>
<dbReference type="GO" id="GO:0004553">
    <property type="term" value="F:hydrolase activity, hydrolyzing O-glycosyl compounds"/>
    <property type="evidence" value="ECO:0007669"/>
    <property type="project" value="UniProtKB-ARBA"/>
</dbReference>
<gene>
    <name evidence="8" type="ORF">SAMN04487911_103124</name>
</gene>
<keyword evidence="4" id="KW-0106">Calcium</keyword>
<dbReference type="PANTHER" id="PTHR19277">
    <property type="entry name" value="PENTRAXIN"/>
    <property type="match status" value="1"/>
</dbReference>
<organism evidence="8 9">
    <name type="scientific">Arenibacter nanhaiticus</name>
    <dbReference type="NCBI Taxonomy" id="558155"/>
    <lineage>
        <taxon>Bacteria</taxon>
        <taxon>Pseudomonadati</taxon>
        <taxon>Bacteroidota</taxon>
        <taxon>Flavobacteriia</taxon>
        <taxon>Flavobacteriales</taxon>
        <taxon>Flavobacteriaceae</taxon>
        <taxon>Arenibacter</taxon>
    </lineage>
</organism>
<dbReference type="RefSeq" id="WP_072763190.1">
    <property type="nucleotide sequence ID" value="NZ_FQYX01000003.1"/>
</dbReference>
<dbReference type="AlphaFoldDB" id="A0A1M6C8X8"/>